<evidence type="ECO:0000256" key="1">
    <source>
        <dbReference type="SAM" id="MobiDB-lite"/>
    </source>
</evidence>
<dbReference type="PIRSF" id="PIRSF002741">
    <property type="entry name" value="MppA"/>
    <property type="match status" value="1"/>
</dbReference>
<evidence type="ECO:0000313" key="4">
    <source>
        <dbReference type="Proteomes" id="UP000509303"/>
    </source>
</evidence>
<sequence>MRYGALAVALAVVAGAVITVAWPEDKGSKDAPSDRPKASQSASGSPGAEGDKPGGGPGAAAYDAATKGVVNPSKRQGGTLKFVSTMDADSWDPQRGYYGFTWNFSRFYARQLLTYAAEPGAGPARLVPDLATGRARVGDGGKTYTYTLRPGAAWEDGKPVTSKDVKYGIERAWAADVISGGPSYLREVLDPKSDYPGPYKDKAKDKLGLRAIETPNDRTITFKLPQPYRDFEHLLAMPSASPVPRAKDTRDKYAQRPFSSGPYKFDAYQPNASLTLVRNERWQRSADPVRAALPDRITLDIVQSPAMRDAALRAGRYDLDVSAFGVDASQRAGLLGDAKTKAQLDNPYTGTIRYAALASNVAPFNNVHCRRAVFHATDKRSVRTATGGPEAGGELAPHLLPPGVSGSEPDYDPYGTTRTGGAPDLERARQELKECGKPTGFRTTVTVSDGRPQDVAVAEAIKASLARVGISAKVERLPFAEYTTTIGKPDHVKREGYGINLMRWSPDYPTGRGLLEPLADGRRITPRGNVNVALLKDKALDKLFDTSRTNQDAGRAESDDQQINHKVSDAAAYLPLTFEKALIWRNPRLTNVTTTSAYGGGYDFVSLGVLR</sequence>
<dbReference type="PANTHER" id="PTHR30290">
    <property type="entry name" value="PERIPLASMIC BINDING COMPONENT OF ABC TRANSPORTER"/>
    <property type="match status" value="1"/>
</dbReference>
<dbReference type="PANTHER" id="PTHR30290:SF83">
    <property type="entry name" value="ABC TRANSPORTER SUBSTRATE-BINDING PROTEIN"/>
    <property type="match status" value="1"/>
</dbReference>
<dbReference type="AlphaFoldDB" id="A0A7H8NJH3"/>
<accession>A0A7H8NJH3</accession>
<dbReference type="GO" id="GO:1904680">
    <property type="term" value="F:peptide transmembrane transporter activity"/>
    <property type="evidence" value="ECO:0007669"/>
    <property type="project" value="TreeGrafter"/>
</dbReference>
<dbReference type="Gene3D" id="3.10.105.10">
    <property type="entry name" value="Dipeptide-binding Protein, Domain 3"/>
    <property type="match status" value="1"/>
</dbReference>
<dbReference type="EMBL" id="CP054929">
    <property type="protein sequence ID" value="QKW54713.1"/>
    <property type="molecule type" value="Genomic_DNA"/>
</dbReference>
<organism evidence="3 4">
    <name type="scientific">Streptomyces buecherae</name>
    <dbReference type="NCBI Taxonomy" id="2763006"/>
    <lineage>
        <taxon>Bacteria</taxon>
        <taxon>Bacillati</taxon>
        <taxon>Actinomycetota</taxon>
        <taxon>Actinomycetes</taxon>
        <taxon>Kitasatosporales</taxon>
        <taxon>Streptomycetaceae</taxon>
        <taxon>Streptomyces</taxon>
    </lineage>
</organism>
<dbReference type="InterPro" id="IPR039424">
    <property type="entry name" value="SBP_5"/>
</dbReference>
<keyword evidence="4" id="KW-1185">Reference proteome</keyword>
<dbReference type="InterPro" id="IPR030678">
    <property type="entry name" value="Peptide/Ni-bd"/>
</dbReference>
<dbReference type="Pfam" id="PF00496">
    <property type="entry name" value="SBP_bac_5"/>
    <property type="match status" value="1"/>
</dbReference>
<dbReference type="CDD" id="cd08506">
    <property type="entry name" value="PBP2_clavulanate_OppA2"/>
    <property type="match status" value="1"/>
</dbReference>
<dbReference type="InterPro" id="IPR000914">
    <property type="entry name" value="SBP_5_dom"/>
</dbReference>
<reference evidence="3 4" key="1">
    <citation type="submission" date="2020-06" db="EMBL/GenBank/DDBJ databases">
        <title>Genome mining for natural products.</title>
        <authorList>
            <person name="Zhang B."/>
            <person name="Shi J."/>
            <person name="Ge H."/>
        </authorList>
    </citation>
    <scope>NUCLEOTIDE SEQUENCE [LARGE SCALE GENOMIC DNA]</scope>
    <source>
        <strain evidence="3 4">NA00687</strain>
    </source>
</reference>
<evidence type="ECO:0000259" key="2">
    <source>
        <dbReference type="Pfam" id="PF00496"/>
    </source>
</evidence>
<dbReference type="Gene3D" id="3.40.190.10">
    <property type="entry name" value="Periplasmic binding protein-like II"/>
    <property type="match status" value="1"/>
</dbReference>
<dbReference type="GO" id="GO:0043190">
    <property type="term" value="C:ATP-binding cassette (ABC) transporter complex"/>
    <property type="evidence" value="ECO:0007669"/>
    <property type="project" value="InterPro"/>
</dbReference>
<dbReference type="GO" id="GO:0015833">
    <property type="term" value="P:peptide transport"/>
    <property type="evidence" value="ECO:0007669"/>
    <property type="project" value="TreeGrafter"/>
</dbReference>
<feature type="region of interest" description="Disordered" evidence="1">
    <location>
        <begin position="24"/>
        <end position="62"/>
    </location>
</feature>
<protein>
    <submittedName>
        <fullName evidence="3">ABC transporter substrate-binding protein</fullName>
    </submittedName>
</protein>
<dbReference type="GO" id="GO:0042597">
    <property type="term" value="C:periplasmic space"/>
    <property type="evidence" value="ECO:0007669"/>
    <property type="project" value="UniProtKB-ARBA"/>
</dbReference>
<gene>
    <name evidence="3" type="ORF">HUT08_23280</name>
</gene>
<feature type="compositionally biased region" description="Basic and acidic residues" evidence="1">
    <location>
        <begin position="24"/>
        <end position="37"/>
    </location>
</feature>
<evidence type="ECO:0000313" key="3">
    <source>
        <dbReference type="EMBL" id="QKW54713.1"/>
    </source>
</evidence>
<dbReference type="SUPFAM" id="SSF53850">
    <property type="entry name" value="Periplasmic binding protein-like II"/>
    <property type="match status" value="1"/>
</dbReference>
<proteinExistence type="predicted"/>
<name>A0A7H8NJH3_9ACTN</name>
<dbReference type="Proteomes" id="UP000509303">
    <property type="component" value="Chromosome"/>
</dbReference>
<feature type="domain" description="Solute-binding protein family 5" evidence="2">
    <location>
        <begin position="126"/>
        <end position="521"/>
    </location>
</feature>
<feature type="region of interest" description="Disordered" evidence="1">
    <location>
        <begin position="383"/>
        <end position="409"/>
    </location>
</feature>